<reference evidence="1 2" key="1">
    <citation type="submission" date="2015-03" db="EMBL/GenBank/DDBJ databases">
        <authorList>
            <person name="Murphy D."/>
        </authorList>
    </citation>
    <scope>NUCLEOTIDE SEQUENCE [LARGE SCALE GENOMIC DNA]</scope>
    <source>
        <strain evidence="1 2">DSM 44277</strain>
    </source>
</reference>
<protein>
    <submittedName>
        <fullName evidence="1">Uncharacterized protein</fullName>
    </submittedName>
</protein>
<sequence>MAVAICPACGYPTIGPEICAFCRPVEMLKADESFEPGAYRAPAASWLGVGAMRYAS</sequence>
<dbReference type="EMBL" id="CSTD01000001">
    <property type="protein sequence ID" value="CPR10088.1"/>
    <property type="molecule type" value="Genomic_DNA"/>
</dbReference>
<name>A0A0U0W7P5_MYCBE</name>
<gene>
    <name evidence="1" type="ORF">BN971_01722</name>
</gene>
<dbReference type="AlphaFoldDB" id="A0A0U0W7P5"/>
<evidence type="ECO:0000313" key="1">
    <source>
        <dbReference type="EMBL" id="CPR10088.1"/>
    </source>
</evidence>
<evidence type="ECO:0000313" key="2">
    <source>
        <dbReference type="Proteomes" id="UP000198875"/>
    </source>
</evidence>
<dbReference type="Proteomes" id="UP000198875">
    <property type="component" value="Unassembled WGS sequence"/>
</dbReference>
<proteinExistence type="predicted"/>
<organism evidence="1 2">
    <name type="scientific">Mycobacterium bohemicum DSM 44277</name>
    <dbReference type="NCBI Taxonomy" id="1236609"/>
    <lineage>
        <taxon>Bacteria</taxon>
        <taxon>Bacillati</taxon>
        <taxon>Actinomycetota</taxon>
        <taxon>Actinomycetes</taxon>
        <taxon>Mycobacteriales</taxon>
        <taxon>Mycobacteriaceae</taxon>
        <taxon>Mycobacterium</taxon>
    </lineage>
</organism>
<dbReference type="RefSeq" id="WP_169718670.1">
    <property type="nucleotide sequence ID" value="NZ_CSTD01000001.1"/>
</dbReference>
<accession>A0A0U0W7P5</accession>